<name>A0A7Y2RBB4_9HYPH</name>
<dbReference type="AlphaFoldDB" id="A0A7Y2RBB4"/>
<dbReference type="EMBL" id="JABEQY010000047">
    <property type="protein sequence ID" value="NNH67782.1"/>
    <property type="molecule type" value="Genomic_DNA"/>
</dbReference>
<evidence type="ECO:0000313" key="2">
    <source>
        <dbReference type="Proteomes" id="UP000530654"/>
    </source>
</evidence>
<accession>A0A7Y2RBB4</accession>
<sequence>MSKKSSESPPIYCVRYGSNLVGEMAADRERISELKEGERIRVDVRTGRIPSRLRFYFAFIREVRLATHCAPTDKAFHSLIKLETGFTEEVIFQGYKIKVPASVAFEAMDEETFGAFLQEALAFIAREYGITPEDVERAA</sequence>
<evidence type="ECO:0000313" key="1">
    <source>
        <dbReference type="EMBL" id="NNH67782.1"/>
    </source>
</evidence>
<proteinExistence type="predicted"/>
<gene>
    <name evidence="1" type="ORF">HLI17_31780</name>
</gene>
<comment type="caution">
    <text evidence="1">The sequence shown here is derived from an EMBL/GenBank/DDBJ whole genome shotgun (WGS) entry which is preliminary data.</text>
</comment>
<dbReference type="RefSeq" id="WP_170282845.1">
    <property type="nucleotide sequence ID" value="NZ_JABEQY010000047.1"/>
</dbReference>
<dbReference type="Proteomes" id="UP000530654">
    <property type="component" value="Unassembled WGS sequence"/>
</dbReference>
<protein>
    <submittedName>
        <fullName evidence="1">Uncharacterized protein</fullName>
    </submittedName>
</protein>
<organism evidence="1 2">
    <name type="scientific">Rhizobium laguerreae</name>
    <dbReference type="NCBI Taxonomy" id="1076926"/>
    <lineage>
        <taxon>Bacteria</taxon>
        <taxon>Pseudomonadati</taxon>
        <taxon>Pseudomonadota</taxon>
        <taxon>Alphaproteobacteria</taxon>
        <taxon>Hyphomicrobiales</taxon>
        <taxon>Rhizobiaceae</taxon>
        <taxon>Rhizobium/Agrobacterium group</taxon>
        <taxon>Rhizobium</taxon>
    </lineage>
</organism>
<reference evidence="1 2" key="1">
    <citation type="submission" date="2020-04" db="EMBL/GenBank/DDBJ databases">
        <title>Rhizobium bacterial biofertilizers improve the content of phenolic compounds of Lactuca sativa L. under non-saline and saline-stress conditions.</title>
        <authorList>
            <person name="Ayuso-Calles M."/>
            <person name="Garcia-Estevez I."/>
            <person name="Jimenez-Gomez A."/>
            <person name="Flores-Felix J.D."/>
            <person name="Escribano-Bailon M."/>
            <person name="Rivas R."/>
        </authorList>
    </citation>
    <scope>NUCLEOTIDE SEQUENCE [LARGE SCALE GENOMIC DNA]</scope>
    <source>
        <strain evidence="1 2">GPTR02</strain>
    </source>
</reference>